<comment type="caution">
    <text evidence="2">The sequence shown here is derived from an EMBL/GenBank/DDBJ whole genome shotgun (WGS) entry which is preliminary data.</text>
</comment>
<gene>
    <name evidence="2" type="ORF">FHU37_000248</name>
</gene>
<dbReference type="EMBL" id="JACBZD010000001">
    <property type="protein sequence ID" value="NYI03305.1"/>
    <property type="molecule type" value="Genomic_DNA"/>
</dbReference>
<feature type="region of interest" description="Disordered" evidence="1">
    <location>
        <begin position="1"/>
        <end position="45"/>
    </location>
</feature>
<accession>A0A852ZNP7</accession>
<dbReference type="RefSeq" id="WP_312892365.1">
    <property type="nucleotide sequence ID" value="NZ_JACBZD010000001.1"/>
</dbReference>
<keyword evidence="3" id="KW-1185">Reference proteome</keyword>
<proteinExistence type="predicted"/>
<evidence type="ECO:0000313" key="3">
    <source>
        <dbReference type="Proteomes" id="UP000567795"/>
    </source>
</evidence>
<reference evidence="2 3" key="1">
    <citation type="submission" date="2020-07" db="EMBL/GenBank/DDBJ databases">
        <title>Sequencing the genomes of 1000 actinobacteria strains.</title>
        <authorList>
            <person name="Klenk H.-P."/>
        </authorList>
    </citation>
    <scope>NUCLEOTIDE SEQUENCE [LARGE SCALE GENOMIC DNA]</scope>
    <source>
        <strain evidence="2 3">DSM 42178</strain>
    </source>
</reference>
<dbReference type="Proteomes" id="UP000567795">
    <property type="component" value="Unassembled WGS sequence"/>
</dbReference>
<evidence type="ECO:0000313" key="2">
    <source>
        <dbReference type="EMBL" id="NYI03305.1"/>
    </source>
</evidence>
<dbReference type="AlphaFoldDB" id="A0A852ZNP7"/>
<name>A0A852ZNP7_9ACTN</name>
<organism evidence="2 3">
    <name type="scientific">Allostreptomyces psammosilenae</name>
    <dbReference type="NCBI Taxonomy" id="1892865"/>
    <lineage>
        <taxon>Bacteria</taxon>
        <taxon>Bacillati</taxon>
        <taxon>Actinomycetota</taxon>
        <taxon>Actinomycetes</taxon>
        <taxon>Kitasatosporales</taxon>
        <taxon>Streptomycetaceae</taxon>
        <taxon>Allostreptomyces</taxon>
    </lineage>
</organism>
<evidence type="ECO:0000256" key="1">
    <source>
        <dbReference type="SAM" id="MobiDB-lite"/>
    </source>
</evidence>
<protein>
    <submittedName>
        <fullName evidence="2">Uncharacterized protein</fullName>
    </submittedName>
</protein>
<sequence>MTSRNLRNRDARPFSLVRPTAPGTPSGEPVGPTAAPEQQPAPLRTRYVRPRIRRRTATDQLAERVRRRLDDEVSIARWARPSVPVTERGDLPLREARRAERELDLPAGAAEVWRRARIAGLVEAHDGTARAAWRTTAWDRDPQAVLRAWSALFESWRALAEDHLEPGPLADELERHAPQLLAVLHLEAGPASVAGLLHLLHRCVEEQRPLGPDEHRRLPGLLDAFLDTLADIGAVQRSSHACPEGPSACPHCASDWLRCQWCATADRARLVELSSLGNWAVQAKLEEICAVAQTEGGHIEQSAVEMLTACVAYSPGPARAEYRAWLAARPVDRAVDELLAAAGGDSPLLRAMAFDALRMVGAPAVPGVRAAAAAGGVLRPHALLWLMSADGDDPDPAALDEADATVLWVDTAAALVDHADPHLLLAHLEQAPIAGPHDLFRAVAAGPHPRAAEVLAAIAAVHPDPAAARSARKAAWRTS</sequence>